<feature type="compositionally biased region" description="Polar residues" evidence="1">
    <location>
        <begin position="51"/>
        <end position="64"/>
    </location>
</feature>
<protein>
    <submittedName>
        <fullName evidence="2">Hypp9525 protein</fullName>
    </submittedName>
</protein>
<keyword evidence="3" id="KW-1185">Reference proteome</keyword>
<evidence type="ECO:0000313" key="3">
    <source>
        <dbReference type="Proteomes" id="UP000838412"/>
    </source>
</evidence>
<accession>A0A8S4MNZ3</accession>
<gene>
    <name evidence="2" type="primary">Hypp9525</name>
    <name evidence="2" type="ORF">BLAG_LOCUS26077</name>
</gene>
<evidence type="ECO:0000256" key="1">
    <source>
        <dbReference type="SAM" id="MobiDB-lite"/>
    </source>
</evidence>
<dbReference type="OrthoDB" id="6128751at2759"/>
<reference evidence="2" key="1">
    <citation type="submission" date="2022-01" db="EMBL/GenBank/DDBJ databases">
        <authorList>
            <person name="Braso-Vives M."/>
        </authorList>
    </citation>
    <scope>NUCLEOTIDE SEQUENCE</scope>
</reference>
<proteinExistence type="predicted"/>
<name>A0A8S4MNZ3_BRALA</name>
<evidence type="ECO:0000313" key="2">
    <source>
        <dbReference type="EMBL" id="CAH1277255.1"/>
    </source>
</evidence>
<dbReference type="EMBL" id="CAKMNS010000219">
    <property type="protein sequence ID" value="CAH1277255.1"/>
    <property type="molecule type" value="Genomic_DNA"/>
</dbReference>
<feature type="region of interest" description="Disordered" evidence="1">
    <location>
        <begin position="33"/>
        <end position="118"/>
    </location>
</feature>
<organism evidence="2 3">
    <name type="scientific">Branchiostoma lanceolatum</name>
    <name type="common">Common lancelet</name>
    <name type="synonym">Amphioxus lanceolatum</name>
    <dbReference type="NCBI Taxonomy" id="7740"/>
    <lineage>
        <taxon>Eukaryota</taxon>
        <taxon>Metazoa</taxon>
        <taxon>Chordata</taxon>
        <taxon>Cephalochordata</taxon>
        <taxon>Leptocardii</taxon>
        <taxon>Amphioxiformes</taxon>
        <taxon>Branchiostomatidae</taxon>
        <taxon>Branchiostoma</taxon>
    </lineage>
</organism>
<dbReference type="Proteomes" id="UP000838412">
    <property type="component" value="Unassembled WGS sequence"/>
</dbReference>
<comment type="caution">
    <text evidence="2">The sequence shown here is derived from an EMBL/GenBank/DDBJ whole genome shotgun (WGS) entry which is preliminary data.</text>
</comment>
<dbReference type="AlphaFoldDB" id="A0A8S4MNZ3"/>
<sequence length="290" mass="32453">MTHTTLGGKCKGGWNTVRNGSCLNTVNMSRRGFSYPPDDDSPNLRNDDISDASSAESPTENASDVFNGPREGSGQPSSPHGHTGALPPTRVPMTPAPENRREKQTNGRVPTPSLVKEGYDHCVNTGGRAKWNLAKGMKANSVPNDETTKAILGYVQGLLSDYTDKIHTVKAAVDTYFDSKRREEMRTKAGKIEKHRKQCNRNTRIATKLDHRLKALQAKQSYTKQLKMKLQRVLIKDYMSSDESDTDDNGEKIFLSKAIPWQSDLFAKYKRELDTKFEKFIQTDQAKDSL</sequence>